<feature type="transmembrane region" description="Helical" evidence="12">
    <location>
        <begin position="67"/>
        <end position="100"/>
    </location>
</feature>
<keyword evidence="13" id="KW-0969">Cilium</keyword>
<evidence type="ECO:0000256" key="9">
    <source>
        <dbReference type="ARBA" id="ARBA00023136"/>
    </source>
</evidence>
<comment type="similarity">
    <text evidence="1 12">Belongs to the FliP/MopC/SpaP family.</text>
</comment>
<dbReference type="GO" id="GO:0044781">
    <property type="term" value="P:bacterial-type flagellum organization"/>
    <property type="evidence" value="ECO:0007669"/>
    <property type="project" value="UniProtKB-UniRule"/>
</dbReference>
<evidence type="ECO:0000256" key="7">
    <source>
        <dbReference type="ARBA" id="ARBA00022927"/>
    </source>
</evidence>
<comment type="subcellular location">
    <subcellularLocation>
        <location evidence="12">Cell membrane</location>
        <topology evidence="12">Multi-pass membrane protein</topology>
    </subcellularLocation>
    <subcellularLocation>
        <location evidence="12">Bacterial flagellum basal body</location>
    </subcellularLocation>
</comment>
<evidence type="ECO:0000313" key="13">
    <source>
        <dbReference type="EMBL" id="SMO81490.1"/>
    </source>
</evidence>
<accession>A0A521EE81</accession>
<dbReference type="PRINTS" id="PR01302">
    <property type="entry name" value="TYPE3IMPPROT"/>
</dbReference>
<evidence type="ECO:0000256" key="8">
    <source>
        <dbReference type="ARBA" id="ARBA00022989"/>
    </source>
</evidence>
<dbReference type="InterPro" id="IPR005838">
    <property type="entry name" value="T3SS_IM_P"/>
</dbReference>
<keyword evidence="4 12" id="KW-1003">Cell membrane</keyword>
<keyword evidence="14" id="KW-1185">Reference proteome</keyword>
<dbReference type="InterPro" id="IPR005837">
    <property type="entry name" value="FliP"/>
</dbReference>
<dbReference type="EMBL" id="FXTP01000011">
    <property type="protein sequence ID" value="SMO81490.1"/>
    <property type="molecule type" value="Genomic_DNA"/>
</dbReference>
<keyword evidence="13" id="KW-0966">Cell projection</keyword>
<proteinExistence type="inferred from homology"/>
<gene>
    <name evidence="12" type="primary">fliP</name>
    <name evidence="13" type="ORF">SAMN06265219_11199</name>
</gene>
<dbReference type="Proteomes" id="UP000317557">
    <property type="component" value="Unassembled WGS sequence"/>
</dbReference>
<dbReference type="GO" id="GO:0005886">
    <property type="term" value="C:plasma membrane"/>
    <property type="evidence" value="ECO:0007669"/>
    <property type="project" value="UniProtKB-SubCell"/>
</dbReference>
<keyword evidence="3 12" id="KW-0813">Transport</keyword>
<keyword evidence="8 12" id="KW-1133">Transmembrane helix</keyword>
<protein>
    <recommendedName>
        <fullName evidence="2 12">Flagellar biosynthetic protein FliP</fullName>
    </recommendedName>
</protein>
<comment type="caution">
    <text evidence="12">Lacks conserved residue(s) required for the propagation of feature annotation.</text>
</comment>
<dbReference type="PANTHER" id="PTHR30587">
    <property type="entry name" value="FLAGELLAR BIOSYNTHETIC PROTEIN FLIP"/>
    <property type="match status" value="1"/>
</dbReference>
<keyword evidence="11 12" id="KW-1006">Bacterial flagellum protein export</keyword>
<organism evidence="13 14">
    <name type="scientific">Gracilimonas mengyeensis</name>
    <dbReference type="NCBI Taxonomy" id="1302730"/>
    <lineage>
        <taxon>Bacteria</taxon>
        <taxon>Pseudomonadati</taxon>
        <taxon>Balneolota</taxon>
        <taxon>Balneolia</taxon>
        <taxon>Balneolales</taxon>
        <taxon>Balneolaceae</taxon>
        <taxon>Gracilimonas</taxon>
    </lineage>
</organism>
<evidence type="ECO:0000256" key="12">
    <source>
        <dbReference type="RuleBase" id="RU362069"/>
    </source>
</evidence>
<keyword evidence="10" id="KW-0975">Bacterial flagellum</keyword>
<keyword evidence="6 12" id="KW-1005">Bacterial flagellum biogenesis</keyword>
<evidence type="ECO:0000256" key="6">
    <source>
        <dbReference type="ARBA" id="ARBA00022795"/>
    </source>
</evidence>
<reference evidence="13 14" key="1">
    <citation type="submission" date="2017-05" db="EMBL/GenBank/DDBJ databases">
        <authorList>
            <person name="Varghese N."/>
            <person name="Submissions S."/>
        </authorList>
    </citation>
    <scope>NUCLEOTIDE SEQUENCE [LARGE SCALE GENOMIC DNA]</scope>
    <source>
        <strain evidence="13 14">DSM 21985</strain>
    </source>
</reference>
<evidence type="ECO:0000256" key="2">
    <source>
        <dbReference type="ARBA" id="ARBA00021714"/>
    </source>
</evidence>
<evidence type="ECO:0000256" key="11">
    <source>
        <dbReference type="ARBA" id="ARBA00023225"/>
    </source>
</evidence>
<dbReference type="NCBIfam" id="TIGR01103">
    <property type="entry name" value="fliP"/>
    <property type="match status" value="1"/>
</dbReference>
<evidence type="ECO:0000256" key="10">
    <source>
        <dbReference type="ARBA" id="ARBA00023143"/>
    </source>
</evidence>
<dbReference type="PROSITE" id="PS01060">
    <property type="entry name" value="FLIP_1"/>
    <property type="match status" value="1"/>
</dbReference>
<evidence type="ECO:0000313" key="14">
    <source>
        <dbReference type="Proteomes" id="UP000317557"/>
    </source>
</evidence>
<dbReference type="PRINTS" id="PR00951">
    <property type="entry name" value="FLGBIOSNFLIP"/>
</dbReference>
<dbReference type="GO" id="GO:0009306">
    <property type="term" value="P:protein secretion"/>
    <property type="evidence" value="ECO:0007669"/>
    <property type="project" value="UniProtKB-UniRule"/>
</dbReference>
<evidence type="ECO:0000256" key="4">
    <source>
        <dbReference type="ARBA" id="ARBA00022475"/>
    </source>
</evidence>
<sequence length="272" mass="30106">MFRIYILTGIIGIAVSMQPQQVQAQPVANSIQVTAFNAPMLIQSIPQIGLSLGGNDGDVSDEDFTLAIQALVLITIMSFGAAFVTMMTSFTRIVVVFFFLRMGLGTQQSPPNQVLIGLALFLTIFIMKPTFDIMNEEAIQPYINDEMTQVEALATAAVPLKEFMVRQTRDKDLLYFMDMADVSTVNNVEELPLYVAVPAYVLSELRIAFQIGFMIYLPFMVIDLVVASILLSMGIMFLPPVMVSLPFKILVFVLTDGWYLLVQSLVESFGVG</sequence>
<dbReference type="GO" id="GO:0009425">
    <property type="term" value="C:bacterial-type flagellum basal body"/>
    <property type="evidence" value="ECO:0007669"/>
    <property type="project" value="UniProtKB-SubCell"/>
</dbReference>
<dbReference type="Pfam" id="PF00813">
    <property type="entry name" value="FliP"/>
    <property type="match status" value="1"/>
</dbReference>
<evidence type="ECO:0000256" key="3">
    <source>
        <dbReference type="ARBA" id="ARBA00022448"/>
    </source>
</evidence>
<keyword evidence="13" id="KW-0282">Flagellum</keyword>
<name>A0A521EE81_9BACT</name>
<evidence type="ECO:0000256" key="5">
    <source>
        <dbReference type="ARBA" id="ARBA00022692"/>
    </source>
</evidence>
<dbReference type="AlphaFoldDB" id="A0A521EE81"/>
<feature type="transmembrane region" description="Helical" evidence="12">
    <location>
        <begin position="112"/>
        <end position="131"/>
    </location>
</feature>
<evidence type="ECO:0000256" key="1">
    <source>
        <dbReference type="ARBA" id="ARBA00006257"/>
    </source>
</evidence>
<comment type="function">
    <text evidence="12">Plays a role in the flagellum-specific transport system.</text>
</comment>
<dbReference type="NCBIfam" id="NF009438">
    <property type="entry name" value="PRK12797.1"/>
    <property type="match status" value="1"/>
</dbReference>
<keyword evidence="7 12" id="KW-0653">Protein transport</keyword>
<feature type="transmembrane region" description="Helical" evidence="12">
    <location>
        <begin position="213"/>
        <end position="238"/>
    </location>
</feature>
<keyword evidence="9 12" id="KW-0472">Membrane</keyword>
<keyword evidence="5 12" id="KW-0812">Transmembrane</keyword>
<dbReference type="PANTHER" id="PTHR30587:SF0">
    <property type="entry name" value="FLAGELLAR BIOSYNTHETIC PROTEIN FLIP"/>
    <property type="match status" value="1"/>
</dbReference>